<name>A0ACC0C1G7_CATRO</name>
<reference evidence="2" key="1">
    <citation type="journal article" date="2023" name="Nat. Plants">
        <title>Single-cell RNA sequencing provides a high-resolution roadmap for understanding the multicellular compartmentation of specialized metabolism.</title>
        <authorList>
            <person name="Sun S."/>
            <person name="Shen X."/>
            <person name="Li Y."/>
            <person name="Li Y."/>
            <person name="Wang S."/>
            <person name="Li R."/>
            <person name="Zhang H."/>
            <person name="Shen G."/>
            <person name="Guo B."/>
            <person name="Wei J."/>
            <person name="Xu J."/>
            <person name="St-Pierre B."/>
            <person name="Chen S."/>
            <person name="Sun C."/>
        </authorList>
    </citation>
    <scope>NUCLEOTIDE SEQUENCE [LARGE SCALE GENOMIC DNA]</scope>
</reference>
<gene>
    <name evidence="1" type="ORF">M9H77_09679</name>
</gene>
<accession>A0ACC0C1G7</accession>
<proteinExistence type="predicted"/>
<evidence type="ECO:0000313" key="1">
    <source>
        <dbReference type="EMBL" id="KAI5678729.1"/>
    </source>
</evidence>
<comment type="caution">
    <text evidence="1">The sequence shown here is derived from an EMBL/GenBank/DDBJ whole genome shotgun (WGS) entry which is preliminary data.</text>
</comment>
<dbReference type="Proteomes" id="UP001060085">
    <property type="component" value="Linkage Group LG02"/>
</dbReference>
<evidence type="ECO:0000313" key="2">
    <source>
        <dbReference type="Proteomes" id="UP001060085"/>
    </source>
</evidence>
<keyword evidence="2" id="KW-1185">Reference proteome</keyword>
<organism evidence="1 2">
    <name type="scientific">Catharanthus roseus</name>
    <name type="common">Madagascar periwinkle</name>
    <name type="synonym">Vinca rosea</name>
    <dbReference type="NCBI Taxonomy" id="4058"/>
    <lineage>
        <taxon>Eukaryota</taxon>
        <taxon>Viridiplantae</taxon>
        <taxon>Streptophyta</taxon>
        <taxon>Embryophyta</taxon>
        <taxon>Tracheophyta</taxon>
        <taxon>Spermatophyta</taxon>
        <taxon>Magnoliopsida</taxon>
        <taxon>eudicotyledons</taxon>
        <taxon>Gunneridae</taxon>
        <taxon>Pentapetalae</taxon>
        <taxon>asterids</taxon>
        <taxon>lamiids</taxon>
        <taxon>Gentianales</taxon>
        <taxon>Apocynaceae</taxon>
        <taxon>Rauvolfioideae</taxon>
        <taxon>Vinceae</taxon>
        <taxon>Catharanthinae</taxon>
        <taxon>Catharanthus</taxon>
    </lineage>
</organism>
<sequence>MSFIRLARLGNFILSNLFVWSPLTGSEFSSFPTDVSVSCVRIWGVTGRAVNGSRSSGTLGESLLAALPEARASFKSSYLPNAFFWMPYSESYGMPLFIGRDGALETEEELDAGLEKSKPEGEKTGLSVEHGLKGGWARPEKIGGGLEGGSWESVGDNPQVAESNREGRGWSGPRELPKSRKLKMLKKGFKELNRKHFAHISVKAEAAKADLKHAQTNFYENPLDDRLKVEGGKSAKVAWQSVCQDKQNGGLGLRDSKKGNDALLSRALWNIHSKKDLLWCRWIQHYYVRDGTIWELIARKDCPSLVKRLLAMRDTLVETKGSIGAAETRIVEWANGEGFNTAKAYAFMALKGTKQRWAKLVWNHTFSPEFSFILWLAVLGRLQTMDRLTFLEADLTYRLYNQHEESISHLFFACPFTAASNGYTRSVDGHHRFATSRSFVLQQLCRNKVVFELYSPNRNHIISKIKILVYKSLTTVGLHLKKPGPDCRPCVGGHYCNPDITPAPTAGVSHGEGRSPGIEDRRPGAGTGAVCDQCGQVEATRVIAMAAYVVVVVPCPPSRPYRFPLNLEGFLQTPVIDRRADYPEVTLLLSDHQSGKPIT</sequence>
<protein>
    <submittedName>
        <fullName evidence="1">Uncharacterized protein</fullName>
    </submittedName>
</protein>
<dbReference type="EMBL" id="CM044702">
    <property type="protein sequence ID" value="KAI5678729.1"/>
    <property type="molecule type" value="Genomic_DNA"/>
</dbReference>